<gene>
    <name evidence="4" type="ORF">CIK91_06280</name>
    <name evidence="3" type="ORF">PRRU23_12920</name>
</gene>
<feature type="compositionally biased region" description="Basic and acidic residues" evidence="1">
    <location>
        <begin position="66"/>
        <end position="80"/>
    </location>
</feature>
<sequence length="118" mass="13446">MKKVMLTLVAALSMTVALAQEPGHQRPKHYTTEQIVDKLNLDKKTAAKFSKLRSKYADLFKAPGKPGEKGERPSKEDMDKRMAQHKKYLNELKSILNDSQYSAYEKLEPQRGPGNKKK</sequence>
<evidence type="ECO:0000313" key="5">
    <source>
        <dbReference type="Proteomes" id="UP000216189"/>
    </source>
</evidence>
<protein>
    <recommendedName>
        <fullName evidence="7">DUF4890 domain-containing protein</fullName>
    </recommendedName>
</protein>
<dbReference type="EMBL" id="BPTR01000001">
    <property type="protein sequence ID" value="GJG27592.1"/>
    <property type="molecule type" value="Genomic_DNA"/>
</dbReference>
<evidence type="ECO:0008006" key="7">
    <source>
        <dbReference type="Google" id="ProtNLM"/>
    </source>
</evidence>
<feature type="chain" id="PRO_5041277344" description="DUF4890 domain-containing protein" evidence="2">
    <location>
        <begin position="20"/>
        <end position="118"/>
    </location>
</feature>
<evidence type="ECO:0000256" key="2">
    <source>
        <dbReference type="SAM" id="SignalP"/>
    </source>
</evidence>
<dbReference type="RefSeq" id="WP_027453065.1">
    <property type="nucleotide sequence ID" value="NZ_BPTR01000001.1"/>
</dbReference>
<evidence type="ECO:0000313" key="4">
    <source>
        <dbReference type="EMBL" id="OYP55930.1"/>
    </source>
</evidence>
<reference evidence="4 5" key="1">
    <citation type="submission" date="2017-08" db="EMBL/GenBank/DDBJ databases">
        <title>Comparative genomics of non-oral Prevotella species.</title>
        <authorList>
            <person name="Accetto T."/>
            <person name="Nograsek B."/>
            <person name="Avgustin G."/>
        </authorList>
    </citation>
    <scope>NUCLEOTIDE SEQUENCE [LARGE SCALE GENOMIC DNA]</scope>
    <source>
        <strain evidence="4 5">TC1-1</strain>
    </source>
</reference>
<evidence type="ECO:0000256" key="1">
    <source>
        <dbReference type="SAM" id="MobiDB-lite"/>
    </source>
</evidence>
<proteinExistence type="predicted"/>
<dbReference type="GeneID" id="72479338"/>
<feature type="region of interest" description="Disordered" evidence="1">
    <location>
        <begin position="60"/>
        <end position="80"/>
    </location>
</feature>
<dbReference type="AlphaFoldDB" id="A0AA37ML65"/>
<keyword evidence="2" id="KW-0732">Signal</keyword>
<evidence type="ECO:0000313" key="6">
    <source>
        <dbReference type="Proteomes" id="UP000887043"/>
    </source>
</evidence>
<organism evidence="3 6">
    <name type="scientific">Segatella bryantii</name>
    <name type="common">Prevotella bryantii</name>
    <dbReference type="NCBI Taxonomy" id="77095"/>
    <lineage>
        <taxon>Bacteria</taxon>
        <taxon>Pseudomonadati</taxon>
        <taxon>Bacteroidota</taxon>
        <taxon>Bacteroidia</taxon>
        <taxon>Bacteroidales</taxon>
        <taxon>Prevotellaceae</taxon>
        <taxon>Segatella</taxon>
    </lineage>
</organism>
<accession>A0AA37ML65</accession>
<dbReference type="EMBL" id="NPJF01000026">
    <property type="protein sequence ID" value="OYP55930.1"/>
    <property type="molecule type" value="Genomic_DNA"/>
</dbReference>
<keyword evidence="5" id="KW-1185">Reference proteome</keyword>
<reference evidence="3" key="2">
    <citation type="submission" date="2021-08" db="EMBL/GenBank/DDBJ databases">
        <title>Prevotella lacticifex sp. nov., isolated from rumen of cow.</title>
        <authorList>
            <person name="Shinkai T."/>
            <person name="Ikeyama N."/>
            <person name="Kumagai M."/>
            <person name="Ohmori H."/>
            <person name="Sakamoto M."/>
            <person name="Ohkuma M."/>
            <person name="Mitsumori M."/>
        </authorList>
    </citation>
    <scope>NUCLEOTIDE SEQUENCE</scope>
    <source>
        <strain evidence="3">DSM 11371</strain>
    </source>
</reference>
<dbReference type="Proteomes" id="UP000216189">
    <property type="component" value="Unassembled WGS sequence"/>
</dbReference>
<feature type="signal peptide" evidence="2">
    <location>
        <begin position="1"/>
        <end position="19"/>
    </location>
</feature>
<evidence type="ECO:0000313" key="3">
    <source>
        <dbReference type="EMBL" id="GJG27592.1"/>
    </source>
</evidence>
<comment type="caution">
    <text evidence="3">The sequence shown here is derived from an EMBL/GenBank/DDBJ whole genome shotgun (WGS) entry which is preliminary data.</text>
</comment>
<dbReference type="Proteomes" id="UP000887043">
    <property type="component" value="Unassembled WGS sequence"/>
</dbReference>
<name>A0AA37ML65_SEGBR</name>